<feature type="domain" description="DUF1023" evidence="2">
    <location>
        <begin position="11"/>
        <end position="67"/>
    </location>
</feature>
<accession>A0A558GWR8</accession>
<feature type="region of interest" description="Disordered" evidence="1">
    <location>
        <begin position="61"/>
        <end position="94"/>
    </location>
</feature>
<dbReference type="AlphaFoldDB" id="A0A558GWR8"/>
<name>A0A558GWR8_PAENT</name>
<comment type="caution">
    <text evidence="3">The sequence shown here is derived from an EMBL/GenBank/DDBJ whole genome shotgun (WGS) entry which is preliminary data.</text>
</comment>
<dbReference type="InterPro" id="IPR010427">
    <property type="entry name" value="DUF1023"/>
</dbReference>
<dbReference type="RefSeq" id="WP_144651833.1">
    <property type="nucleotide sequence ID" value="NZ_VNFK01000011.1"/>
</dbReference>
<sequence length="94" mass="9772">MSAVRGEGAPQLNIVAHSYGSTTAAVALTQPGIKVDNFVTLGSAGLPDNVHTAADLNAGHVYPGHARDKIPGETESGDQRAWTGREPCPPREPD</sequence>
<evidence type="ECO:0000259" key="2">
    <source>
        <dbReference type="Pfam" id="PF06259"/>
    </source>
</evidence>
<evidence type="ECO:0000256" key="1">
    <source>
        <dbReference type="SAM" id="MobiDB-lite"/>
    </source>
</evidence>
<dbReference type="GO" id="GO:0016787">
    <property type="term" value="F:hydrolase activity"/>
    <property type="evidence" value="ECO:0007669"/>
    <property type="project" value="UniProtKB-KW"/>
</dbReference>
<dbReference type="EMBL" id="VNFK01000011">
    <property type="protein sequence ID" value="TVU61317.1"/>
    <property type="molecule type" value="Genomic_DNA"/>
</dbReference>
<evidence type="ECO:0000313" key="4">
    <source>
        <dbReference type="Proteomes" id="UP000316500"/>
    </source>
</evidence>
<protein>
    <submittedName>
        <fullName evidence="3">Alpha/beta hydrolase</fullName>
    </submittedName>
</protein>
<proteinExistence type="predicted"/>
<organism evidence="3 4">
    <name type="scientific">Paenarthrobacter nitroguajacolicus</name>
    <name type="common">Arthrobacter nitroguajacolicus</name>
    <dbReference type="NCBI Taxonomy" id="211146"/>
    <lineage>
        <taxon>Bacteria</taxon>
        <taxon>Bacillati</taxon>
        <taxon>Actinomycetota</taxon>
        <taxon>Actinomycetes</taxon>
        <taxon>Micrococcales</taxon>
        <taxon>Micrococcaceae</taxon>
        <taxon>Paenarthrobacter</taxon>
    </lineage>
</organism>
<dbReference type="OrthoDB" id="3259161at2"/>
<evidence type="ECO:0000313" key="3">
    <source>
        <dbReference type="EMBL" id="TVU61317.1"/>
    </source>
</evidence>
<dbReference type="Pfam" id="PF06259">
    <property type="entry name" value="Abhydrolase_8"/>
    <property type="match status" value="1"/>
</dbReference>
<dbReference type="Proteomes" id="UP000316500">
    <property type="component" value="Unassembled WGS sequence"/>
</dbReference>
<reference evidence="3 4" key="1">
    <citation type="submission" date="2019-07" db="EMBL/GenBank/DDBJ databases">
        <title>Diversity of Bacteria from Kongsfjorden, Arctic.</title>
        <authorList>
            <person name="Yu Y."/>
        </authorList>
    </citation>
    <scope>NUCLEOTIDE SEQUENCE [LARGE SCALE GENOMIC DNA]</scope>
    <source>
        <strain evidence="3 4">SM1928</strain>
    </source>
</reference>
<dbReference type="InterPro" id="IPR029058">
    <property type="entry name" value="AB_hydrolase_fold"/>
</dbReference>
<keyword evidence="3" id="KW-0378">Hydrolase</keyword>
<gene>
    <name evidence="3" type="ORF">FQP90_14350</name>
</gene>
<dbReference type="SUPFAM" id="SSF53474">
    <property type="entry name" value="alpha/beta-Hydrolases"/>
    <property type="match status" value="1"/>
</dbReference>
<dbReference type="Gene3D" id="3.40.50.1820">
    <property type="entry name" value="alpha/beta hydrolase"/>
    <property type="match status" value="1"/>
</dbReference>